<dbReference type="EC" id="1.1.1.9" evidence="8"/>
<comment type="similarity">
    <text evidence="2 6">Belongs to the zinc-containing alcohol dehydrogenase family.</text>
</comment>
<dbReference type="PROSITE" id="PS00059">
    <property type="entry name" value="ADH_ZINC"/>
    <property type="match status" value="1"/>
</dbReference>
<keyword evidence="9" id="KW-1185">Reference proteome</keyword>
<dbReference type="Proteomes" id="UP001549036">
    <property type="component" value="Unassembled WGS sequence"/>
</dbReference>
<comment type="cofactor">
    <cofactor evidence="1 6">
        <name>Zn(2+)</name>
        <dbReference type="ChEBI" id="CHEBI:29105"/>
    </cofactor>
</comment>
<dbReference type="Gene3D" id="3.90.180.10">
    <property type="entry name" value="Medium-chain alcohol dehydrogenases, catalytic domain"/>
    <property type="match status" value="1"/>
</dbReference>
<keyword evidence="3 6" id="KW-0479">Metal-binding</keyword>
<evidence type="ECO:0000256" key="2">
    <source>
        <dbReference type="ARBA" id="ARBA00008072"/>
    </source>
</evidence>
<evidence type="ECO:0000313" key="8">
    <source>
        <dbReference type="EMBL" id="MET3594472.1"/>
    </source>
</evidence>
<dbReference type="EMBL" id="JBEPLM010000007">
    <property type="protein sequence ID" value="MET3594472.1"/>
    <property type="molecule type" value="Genomic_DNA"/>
</dbReference>
<proteinExistence type="inferred from homology"/>
<feature type="domain" description="Enoyl reductase (ER)" evidence="7">
    <location>
        <begin position="49"/>
        <end position="376"/>
    </location>
</feature>
<evidence type="ECO:0000259" key="7">
    <source>
        <dbReference type="SMART" id="SM00829"/>
    </source>
</evidence>
<evidence type="ECO:0000256" key="4">
    <source>
        <dbReference type="ARBA" id="ARBA00022833"/>
    </source>
</evidence>
<dbReference type="SUPFAM" id="SSF50129">
    <property type="entry name" value="GroES-like"/>
    <property type="match status" value="1"/>
</dbReference>
<sequence>MGRAVASMVPPDGAHGAIDLDLQPHRACSGSVDHSERLNHMEALVLEKKLDLSLRDFPIERQEEKLGPRDVRIKLHTVGICGSDVHYYTHGKIGPFIVNAPMILGHEASGTIIETGSEVTTLKEGDRVCMEPGIPDPNSKATRLGMYNVDPAVRFWATPPVHGILRPTCVHPEAFTFKLPDSVSFAEAAMVEPLAVGVHAATKARIKPGDIAIVLGAGPIGLVTALSALAGGCARVYVSDLAKKKLDIAEGLNRAITGVQAGNDDIVERVKRDTDGWGADVLFEATGSPKAAARVFEPLAPGGCVVMIGGQPEPISYDAGAAMIREARVENIFRYAHVFPRCVAMLSSGAIDVRPLITRKFEFKDSVHAFEIAASAPPADVKMQIELPQ</sequence>
<dbReference type="PANTHER" id="PTHR43161">
    <property type="entry name" value="SORBITOL DEHYDROGENASE"/>
    <property type="match status" value="1"/>
</dbReference>
<keyword evidence="5 8" id="KW-0560">Oxidoreductase</keyword>
<dbReference type="InterPro" id="IPR020843">
    <property type="entry name" value="ER"/>
</dbReference>
<name>A0ABV2HWK2_9HYPH</name>
<reference evidence="8 9" key="1">
    <citation type="submission" date="2024-06" db="EMBL/GenBank/DDBJ databases">
        <title>Genomic Encyclopedia of Type Strains, Phase IV (KMG-IV): sequencing the most valuable type-strain genomes for metagenomic binning, comparative biology and taxonomic classification.</title>
        <authorList>
            <person name="Goeker M."/>
        </authorList>
    </citation>
    <scope>NUCLEOTIDE SEQUENCE [LARGE SCALE GENOMIC DNA]</scope>
    <source>
        <strain evidence="8 9">DSM 29846</strain>
    </source>
</reference>
<protein>
    <submittedName>
        <fullName evidence="8">D-xylulose reductase</fullName>
        <ecNumber evidence="8">1.1.1.9</ecNumber>
    </submittedName>
</protein>
<evidence type="ECO:0000256" key="3">
    <source>
        <dbReference type="ARBA" id="ARBA00022723"/>
    </source>
</evidence>
<evidence type="ECO:0000256" key="5">
    <source>
        <dbReference type="ARBA" id="ARBA00023002"/>
    </source>
</evidence>
<dbReference type="Pfam" id="PF08240">
    <property type="entry name" value="ADH_N"/>
    <property type="match status" value="1"/>
</dbReference>
<dbReference type="GO" id="GO:0046526">
    <property type="term" value="F:D-xylulose reductase activity"/>
    <property type="evidence" value="ECO:0007669"/>
    <property type="project" value="UniProtKB-EC"/>
</dbReference>
<evidence type="ECO:0000256" key="6">
    <source>
        <dbReference type="RuleBase" id="RU361277"/>
    </source>
</evidence>
<dbReference type="InterPro" id="IPR002328">
    <property type="entry name" value="ADH_Zn_CS"/>
</dbReference>
<accession>A0ABV2HWK2</accession>
<gene>
    <name evidence="8" type="ORF">ABID26_003880</name>
</gene>
<dbReference type="InterPro" id="IPR045306">
    <property type="entry name" value="SDH-like"/>
</dbReference>
<organism evidence="8 9">
    <name type="scientific">Mesorhizobium shonense</name>
    <dbReference type="NCBI Taxonomy" id="1209948"/>
    <lineage>
        <taxon>Bacteria</taxon>
        <taxon>Pseudomonadati</taxon>
        <taxon>Pseudomonadota</taxon>
        <taxon>Alphaproteobacteria</taxon>
        <taxon>Hyphomicrobiales</taxon>
        <taxon>Phyllobacteriaceae</taxon>
        <taxon>Mesorhizobium</taxon>
    </lineage>
</organism>
<dbReference type="InterPro" id="IPR013149">
    <property type="entry name" value="ADH-like_C"/>
</dbReference>
<dbReference type="CDD" id="cd05285">
    <property type="entry name" value="sorbitol_DH"/>
    <property type="match status" value="1"/>
</dbReference>
<dbReference type="SUPFAM" id="SSF51735">
    <property type="entry name" value="NAD(P)-binding Rossmann-fold domains"/>
    <property type="match status" value="1"/>
</dbReference>
<evidence type="ECO:0000313" key="9">
    <source>
        <dbReference type="Proteomes" id="UP001549036"/>
    </source>
</evidence>
<dbReference type="Pfam" id="PF00107">
    <property type="entry name" value="ADH_zinc_N"/>
    <property type="match status" value="1"/>
</dbReference>
<dbReference type="PANTHER" id="PTHR43161:SF9">
    <property type="entry name" value="SORBITOL DEHYDROGENASE"/>
    <property type="match status" value="1"/>
</dbReference>
<evidence type="ECO:0000256" key="1">
    <source>
        <dbReference type="ARBA" id="ARBA00001947"/>
    </source>
</evidence>
<dbReference type="SMART" id="SM00829">
    <property type="entry name" value="PKS_ER"/>
    <property type="match status" value="1"/>
</dbReference>
<dbReference type="InterPro" id="IPR011032">
    <property type="entry name" value="GroES-like_sf"/>
</dbReference>
<keyword evidence="4 6" id="KW-0862">Zinc</keyword>
<comment type="caution">
    <text evidence="8">The sequence shown here is derived from an EMBL/GenBank/DDBJ whole genome shotgun (WGS) entry which is preliminary data.</text>
</comment>
<dbReference type="InterPro" id="IPR036291">
    <property type="entry name" value="NAD(P)-bd_dom_sf"/>
</dbReference>
<dbReference type="InterPro" id="IPR013154">
    <property type="entry name" value="ADH-like_N"/>
</dbReference>
<dbReference type="Gene3D" id="3.40.50.720">
    <property type="entry name" value="NAD(P)-binding Rossmann-like Domain"/>
    <property type="match status" value="1"/>
</dbReference>